<dbReference type="AlphaFoldDB" id="A0A0U2Z438"/>
<dbReference type="EMBL" id="CP013650">
    <property type="protein sequence ID" value="ALS97683.1"/>
    <property type="molecule type" value="Genomic_DNA"/>
</dbReference>
<evidence type="ECO:0000313" key="1">
    <source>
        <dbReference type="EMBL" id="ALS97683.1"/>
    </source>
</evidence>
<dbReference type="Proteomes" id="UP000068447">
    <property type="component" value="Chromosome"/>
</dbReference>
<evidence type="ECO:0008006" key="3">
    <source>
        <dbReference type="Google" id="ProtNLM"/>
    </source>
</evidence>
<sequence>MLAIHVLILLSIWLWQPHSFSYQQSVQWVLSLLCGVSLIWRLIRPPAEYIFYVSEEGDWQWGQPDQPQRLLASQSRVTGWVLLICLQDKLSGATAERLMLFRDQLSEQNYRRLCRIILRRQSNSQE</sequence>
<keyword evidence="2" id="KW-1185">Reference proteome</keyword>
<dbReference type="Pfam" id="PF07254">
    <property type="entry name" value="Cpta_toxin"/>
    <property type="match status" value="1"/>
</dbReference>
<dbReference type="InterPro" id="IPR009883">
    <property type="entry name" value="YgfX"/>
</dbReference>
<gene>
    <name evidence="1" type="ORF">AT746_04950</name>
</gene>
<name>A0A0U2Z438_9ALTE</name>
<evidence type="ECO:0000313" key="2">
    <source>
        <dbReference type="Proteomes" id="UP000068447"/>
    </source>
</evidence>
<organism evidence="1 2">
    <name type="scientific">Lacimicrobium alkaliphilum</name>
    <dbReference type="NCBI Taxonomy" id="1526571"/>
    <lineage>
        <taxon>Bacteria</taxon>
        <taxon>Pseudomonadati</taxon>
        <taxon>Pseudomonadota</taxon>
        <taxon>Gammaproteobacteria</taxon>
        <taxon>Alteromonadales</taxon>
        <taxon>Alteromonadaceae</taxon>
        <taxon>Lacimicrobium</taxon>
    </lineage>
</organism>
<accession>A0A0U2Z438</accession>
<protein>
    <recommendedName>
        <fullName evidence="3">Toxin CptA</fullName>
    </recommendedName>
</protein>
<reference evidence="1 2" key="1">
    <citation type="submission" date="2015-12" db="EMBL/GenBank/DDBJ databases">
        <title>Complete genome of Lacimicrobium alkaliphilum KCTC 32984.</title>
        <authorList>
            <person name="Kim S.-G."/>
            <person name="Lee Y.-J."/>
        </authorList>
    </citation>
    <scope>NUCLEOTIDE SEQUENCE [LARGE SCALE GENOMIC DNA]</scope>
    <source>
        <strain evidence="1 2">YelD216</strain>
    </source>
</reference>
<proteinExistence type="predicted"/>
<dbReference type="STRING" id="1526571.AT746_04950"/>
<dbReference type="KEGG" id="lal:AT746_04950"/>